<evidence type="ECO:0000313" key="1">
    <source>
        <dbReference type="EMBL" id="AAL87713.1"/>
    </source>
</evidence>
<protein>
    <submittedName>
        <fullName evidence="1">M protein</fullName>
    </submittedName>
</protein>
<reference evidence="1" key="1">
    <citation type="submission" date="2002-02" db="EMBL/GenBank/DDBJ databases">
        <title>Novel emm gene of GGS.</title>
        <authorList>
            <person name="Pimtanothai N."/>
            <person name="Orataiwun P."/>
            <person name="Nunthapisud P."/>
        </authorList>
    </citation>
    <scope>NUCLEOTIDE SEQUENCE</scope>
    <source>
        <strain evidence="1">NSRT1</strain>
        <strain evidence="2">NSRT2</strain>
    </source>
</reference>
<dbReference type="EMBL" id="AF485838">
    <property type="protein sequence ID" value="AAL87714.1"/>
    <property type="molecule type" value="Genomic_DNA"/>
</dbReference>
<gene>
    <name evidence="1" type="primary">emm</name>
</gene>
<name>Q8RIW6_STREQ</name>
<sequence>LGAGLASQTEVKAEGSTTQHYDNYLKEAEEARTAKLIDGLAKLDAEVSNLEQLMDQL</sequence>
<dbReference type="AlphaFoldDB" id="Q8RIW6"/>
<dbReference type="EMBL" id="AF485837">
    <property type="protein sequence ID" value="AAL87713.1"/>
    <property type="molecule type" value="Genomic_DNA"/>
</dbReference>
<feature type="non-terminal residue" evidence="1">
    <location>
        <position position="57"/>
    </location>
</feature>
<evidence type="ECO:0000313" key="2">
    <source>
        <dbReference type="EMBL" id="AAL87714.1"/>
    </source>
</evidence>
<feature type="non-terminal residue" evidence="1">
    <location>
        <position position="1"/>
    </location>
</feature>
<proteinExistence type="predicted"/>
<organism evidence="1">
    <name type="scientific">Streptococcus dysgalactiae subsp. equisimilis</name>
    <name type="common">Streptococcus equisimilis</name>
    <dbReference type="NCBI Taxonomy" id="119602"/>
    <lineage>
        <taxon>Bacteria</taxon>
        <taxon>Bacillati</taxon>
        <taxon>Bacillota</taxon>
        <taxon>Bacilli</taxon>
        <taxon>Lactobacillales</taxon>
        <taxon>Streptococcaceae</taxon>
        <taxon>Streptococcus</taxon>
    </lineage>
</organism>
<accession>Q8RIW6</accession>